<gene>
    <name evidence="1" type="ORF">CAL65_15625</name>
</gene>
<keyword evidence="2" id="KW-1185">Reference proteome</keyword>
<sequence>MEPQENLVRRQYLVSKAQIAKVERLRKREGVGATEIVRRAIEAYDPDAKGANEAEVEAALNAMAEALRETCRELATLRERVVNGLSDEAREANRRQVADETRAYYAAHPEELEAISRLFE</sequence>
<name>A0A3E0WPZ2_9GAMM</name>
<reference evidence="2" key="1">
    <citation type="submission" date="2017-05" db="EMBL/GenBank/DDBJ databases">
        <authorList>
            <person name="Sharma S."/>
            <person name="Sidhu C."/>
            <person name="Pinnaka A.K."/>
        </authorList>
    </citation>
    <scope>NUCLEOTIDE SEQUENCE [LARGE SCALE GENOMIC DNA]</scope>
    <source>
        <strain evidence="2">AK93</strain>
    </source>
</reference>
<dbReference type="Proteomes" id="UP000256763">
    <property type="component" value="Unassembled WGS sequence"/>
</dbReference>
<dbReference type="AlphaFoldDB" id="A0A3E0WPZ2"/>
<protein>
    <submittedName>
        <fullName evidence="1">Uncharacterized protein</fullName>
    </submittedName>
</protein>
<comment type="caution">
    <text evidence="1">The sequence shown here is derived from an EMBL/GenBank/DDBJ whole genome shotgun (WGS) entry which is preliminary data.</text>
</comment>
<dbReference type="EMBL" id="NFZW01000017">
    <property type="protein sequence ID" value="RFA34087.1"/>
    <property type="molecule type" value="Genomic_DNA"/>
</dbReference>
<dbReference type="RefSeq" id="WP_116303144.1">
    <property type="nucleotide sequence ID" value="NZ_NFZV01000018.1"/>
</dbReference>
<organism evidence="1 2">
    <name type="scientific">Alkalilimnicola ehrlichii</name>
    <dbReference type="NCBI Taxonomy" id="351052"/>
    <lineage>
        <taxon>Bacteria</taxon>
        <taxon>Pseudomonadati</taxon>
        <taxon>Pseudomonadota</taxon>
        <taxon>Gammaproteobacteria</taxon>
        <taxon>Chromatiales</taxon>
        <taxon>Ectothiorhodospiraceae</taxon>
        <taxon>Alkalilimnicola</taxon>
    </lineage>
</organism>
<accession>A0A3E0WPZ2</accession>
<proteinExistence type="predicted"/>
<evidence type="ECO:0000313" key="1">
    <source>
        <dbReference type="EMBL" id="RFA34087.1"/>
    </source>
</evidence>
<dbReference type="OrthoDB" id="5800080at2"/>
<evidence type="ECO:0000313" key="2">
    <source>
        <dbReference type="Proteomes" id="UP000256763"/>
    </source>
</evidence>